<dbReference type="Proteomes" id="UP000436088">
    <property type="component" value="Unassembled WGS sequence"/>
</dbReference>
<feature type="compositionally biased region" description="Gly residues" evidence="1">
    <location>
        <begin position="247"/>
        <end position="256"/>
    </location>
</feature>
<reference evidence="4" key="1">
    <citation type="submission" date="2019-09" db="EMBL/GenBank/DDBJ databases">
        <title>Draft genome information of white flower Hibiscus syriacus.</title>
        <authorList>
            <person name="Kim Y.-M."/>
        </authorList>
    </citation>
    <scope>NUCLEOTIDE SEQUENCE [LARGE SCALE GENOMIC DNA]</scope>
    <source>
        <strain evidence="4">YM2019G1</strain>
    </source>
</reference>
<protein>
    <submittedName>
        <fullName evidence="4">HXXXD-type acyl-transferase family protein</fullName>
    </submittedName>
</protein>
<evidence type="ECO:0000313" key="5">
    <source>
        <dbReference type="Proteomes" id="UP000436088"/>
    </source>
</evidence>
<proteinExistence type="predicted"/>
<comment type="caution">
    <text evidence="4">The sequence shown here is derived from an EMBL/GenBank/DDBJ whole genome shotgun (WGS) entry which is preliminary data.</text>
</comment>
<dbReference type="EMBL" id="VEPZ02001203">
    <property type="protein sequence ID" value="KAE8687473.1"/>
    <property type="molecule type" value="Genomic_DNA"/>
</dbReference>
<dbReference type="Pfam" id="PF06465">
    <property type="entry name" value="DUF1087"/>
    <property type="match status" value="1"/>
</dbReference>
<dbReference type="AlphaFoldDB" id="A0A6A2Z7C0"/>
<feature type="compositionally biased region" description="Acidic residues" evidence="1">
    <location>
        <begin position="373"/>
        <end position="382"/>
    </location>
</feature>
<feature type="region of interest" description="Disordered" evidence="1">
    <location>
        <begin position="333"/>
        <end position="408"/>
    </location>
</feature>
<evidence type="ECO:0000259" key="3">
    <source>
        <dbReference type="SMART" id="SM01147"/>
    </source>
</evidence>
<accession>A0A6A2Z7C0</accession>
<name>A0A6A2Z7C0_HIBSY</name>
<dbReference type="GO" id="GO:0006338">
    <property type="term" value="P:chromatin remodeling"/>
    <property type="evidence" value="ECO:0007669"/>
    <property type="project" value="InterPro"/>
</dbReference>
<evidence type="ECO:0000259" key="2">
    <source>
        <dbReference type="SMART" id="SM01146"/>
    </source>
</evidence>
<gene>
    <name evidence="4" type="ORF">F3Y22_tig00111014pilonHSYRG00020</name>
</gene>
<evidence type="ECO:0000313" key="4">
    <source>
        <dbReference type="EMBL" id="KAE8687473.1"/>
    </source>
</evidence>
<dbReference type="GO" id="GO:0016740">
    <property type="term" value="F:transferase activity"/>
    <property type="evidence" value="ECO:0007669"/>
    <property type="project" value="UniProtKB-KW"/>
</dbReference>
<organism evidence="4 5">
    <name type="scientific">Hibiscus syriacus</name>
    <name type="common">Rose of Sharon</name>
    <dbReference type="NCBI Taxonomy" id="106335"/>
    <lineage>
        <taxon>Eukaryota</taxon>
        <taxon>Viridiplantae</taxon>
        <taxon>Streptophyta</taxon>
        <taxon>Embryophyta</taxon>
        <taxon>Tracheophyta</taxon>
        <taxon>Spermatophyta</taxon>
        <taxon>Magnoliopsida</taxon>
        <taxon>eudicotyledons</taxon>
        <taxon>Gunneridae</taxon>
        <taxon>Pentapetalae</taxon>
        <taxon>rosids</taxon>
        <taxon>malvids</taxon>
        <taxon>Malvales</taxon>
        <taxon>Malvaceae</taxon>
        <taxon>Malvoideae</taxon>
        <taxon>Hibiscus</taxon>
    </lineage>
</organism>
<dbReference type="SMART" id="SM01147">
    <property type="entry name" value="DUF1087"/>
    <property type="match status" value="1"/>
</dbReference>
<feature type="domain" description="CHD subfamily II SANT-like" evidence="2">
    <location>
        <begin position="113"/>
        <end position="216"/>
    </location>
</feature>
<dbReference type="SMART" id="SM01146">
    <property type="entry name" value="DUF1086"/>
    <property type="match status" value="1"/>
</dbReference>
<feature type="domain" description="DUF1087" evidence="3">
    <location>
        <begin position="63"/>
        <end position="122"/>
    </location>
</feature>
<dbReference type="Pfam" id="PF06461">
    <property type="entry name" value="CHDII_SANT-like"/>
    <property type="match status" value="1"/>
</dbReference>
<dbReference type="InterPro" id="IPR009463">
    <property type="entry name" value="DUF1087"/>
</dbReference>
<keyword evidence="5" id="KW-1185">Reference proteome</keyword>
<dbReference type="InterPro" id="IPR009462">
    <property type="entry name" value="CHD_II_SANT-like"/>
</dbReference>
<dbReference type="GO" id="GO:0003677">
    <property type="term" value="F:DNA binding"/>
    <property type="evidence" value="ECO:0007669"/>
    <property type="project" value="InterPro"/>
</dbReference>
<feature type="region of interest" description="Disordered" evidence="1">
    <location>
        <begin position="235"/>
        <end position="259"/>
    </location>
</feature>
<evidence type="ECO:0000256" key="1">
    <source>
        <dbReference type="SAM" id="MobiDB-lite"/>
    </source>
</evidence>
<sequence>MGPVSTVIGILILIYKQWLELIDLAKRISLCSKELFADENNEAVKSRQIHYAAAAIDRLLDREQVGDEEASVDDEEEDGFLKAFKLLRDKYEVQKVEEFNALGKGKRSRKHTVSVEDDDLAGLPYRKRNRVDSTEPIPLMEGEGKSFRVLGFNQSQRAAFVQILMRFGVGDYDWKEFAPRLKQKHGYGRWKAIVDDKDLRIQEVICQELNLPFINLPVPGQAGSQVQYVVNASNAESSGNQTRGNDSGNGIGGEIGQGVADPVNQTQLYPDSSILYHFRDMQRRQVEYVKKRVLLLEKGITAEFAKEQMRELNANEVPSEEPQIGQRVADMPSSNAREIPSRTLSPVVGTGAGSESTAVRSTSPPNQQSADGAEVEMEDTPNDSEAMKPATANDDVMMEEAGNEGHVG</sequence>
<feature type="compositionally biased region" description="Polar residues" evidence="1">
    <location>
        <begin position="353"/>
        <end position="370"/>
    </location>
</feature>